<sequence>MDPLFLAYSLFRRRRLQECVDICSELLSKNPLDQAVWSLKMRALTEQVYVDEIENDEEGIAELLMDDNAIANVARPGTSLKKPPTAVSGGPTAAMRPTSQSGRPMSGFARPGTQGGRPGTMEQAIKTPRTSHTARPITSASGRYVRSGTASMLSTPDGPFINISRLNLNKYAQKNALARSLFEFIFHHENDVRHALELAAYATEANQYKDWWWKIQLAKCYVRLGMFRDAEKQVLSALKQQDMIDCYLLLAKCSVKLDQPLTAVETYKKGLEKFPQDTSLLTGIARIYELLNNITESSVFYKQVLSTDNMNIEAIACIGSNYFYSDQPEIALKFYRRLLQMGVNNAELLNNLALSCFYAQQYDMTLTCFERALALSDNETAADIWYNVGHVALGVGDTSLAYQCFRMALSVDNNHAEAYNNLGVLELRRGRIEQARAFFQASFSLAPQMYEPHYNSGMMSEWIGDVQSAFLSVKRSLEAFEDHSDSKQLFKTLKSHLSLL</sequence>
<keyword evidence="1" id="KW-0802">TPR repeat</keyword>
<dbReference type="GO" id="GO:0097730">
    <property type="term" value="C:non-motile cilium"/>
    <property type="evidence" value="ECO:0007669"/>
    <property type="project" value="TreeGrafter"/>
</dbReference>
<evidence type="ECO:0000313" key="3">
    <source>
        <dbReference type="EMBL" id="KAF6035168.1"/>
    </source>
</evidence>
<dbReference type="PANTHER" id="PTHR44177:SF1">
    <property type="entry name" value="TETRATRICOPEPTIDE REPEAT PROTEIN 8"/>
    <property type="match status" value="1"/>
</dbReference>
<dbReference type="PANTHER" id="PTHR44177">
    <property type="entry name" value="TETRATRICOPEPTIDE REPEAT PROTEIN 8"/>
    <property type="match status" value="1"/>
</dbReference>
<feature type="region of interest" description="Disordered" evidence="2">
    <location>
        <begin position="75"/>
        <end position="135"/>
    </location>
</feature>
<evidence type="ECO:0000256" key="2">
    <source>
        <dbReference type="SAM" id="MobiDB-lite"/>
    </source>
</evidence>
<dbReference type="GO" id="GO:0034464">
    <property type="term" value="C:BBSome"/>
    <property type="evidence" value="ECO:0007669"/>
    <property type="project" value="InterPro"/>
</dbReference>
<dbReference type="Gene3D" id="1.25.40.10">
    <property type="entry name" value="Tetratricopeptide repeat domain"/>
    <property type="match status" value="1"/>
</dbReference>
<feature type="repeat" description="TPR" evidence="1">
    <location>
        <begin position="382"/>
        <end position="415"/>
    </location>
</feature>
<evidence type="ECO:0000313" key="4">
    <source>
        <dbReference type="Proteomes" id="UP000593567"/>
    </source>
</evidence>
<organism evidence="3 4">
    <name type="scientific">Bugula neritina</name>
    <name type="common">Brown bryozoan</name>
    <name type="synonym">Sertularia neritina</name>
    <dbReference type="NCBI Taxonomy" id="10212"/>
    <lineage>
        <taxon>Eukaryota</taxon>
        <taxon>Metazoa</taxon>
        <taxon>Spiralia</taxon>
        <taxon>Lophotrochozoa</taxon>
        <taxon>Bryozoa</taxon>
        <taxon>Gymnolaemata</taxon>
        <taxon>Cheilostomatida</taxon>
        <taxon>Flustrina</taxon>
        <taxon>Buguloidea</taxon>
        <taxon>Bugulidae</taxon>
        <taxon>Bugula</taxon>
    </lineage>
</organism>
<dbReference type="GO" id="GO:0036064">
    <property type="term" value="C:ciliary basal body"/>
    <property type="evidence" value="ECO:0007669"/>
    <property type="project" value="TreeGrafter"/>
</dbReference>
<dbReference type="Pfam" id="PF13432">
    <property type="entry name" value="TPR_16"/>
    <property type="match status" value="1"/>
</dbReference>
<dbReference type="FunFam" id="1.25.40.10:FF:000300">
    <property type="entry name" value="Tetratricopeptide repeat domain 8"/>
    <property type="match status" value="1"/>
</dbReference>
<accession>A0A7J7KC46</accession>
<feature type="repeat" description="TPR" evidence="1">
    <location>
        <begin position="416"/>
        <end position="449"/>
    </location>
</feature>
<dbReference type="SUPFAM" id="SSF48452">
    <property type="entry name" value="TPR-like"/>
    <property type="match status" value="1"/>
</dbReference>
<protein>
    <submittedName>
        <fullName evidence="3">TTC8</fullName>
    </submittedName>
</protein>
<evidence type="ECO:0000256" key="1">
    <source>
        <dbReference type="PROSITE-ProRule" id="PRU00339"/>
    </source>
</evidence>
<reference evidence="3" key="1">
    <citation type="submission" date="2020-06" db="EMBL/GenBank/DDBJ databases">
        <title>Draft genome of Bugula neritina, a colonial animal packing powerful symbionts and potential medicines.</title>
        <authorList>
            <person name="Rayko M."/>
        </authorList>
    </citation>
    <scope>NUCLEOTIDE SEQUENCE [LARGE SCALE GENOMIC DNA]</scope>
    <source>
        <strain evidence="3">Kwan_BN1</strain>
    </source>
</reference>
<dbReference type="CDD" id="cd21341">
    <property type="entry name" value="TTC8_N"/>
    <property type="match status" value="1"/>
</dbReference>
<name>A0A7J7KC46_BUGNE</name>
<gene>
    <name evidence="3" type="ORF">EB796_006523</name>
</gene>
<comment type="caution">
    <text evidence="3">The sequence shown here is derived from an EMBL/GenBank/DDBJ whole genome shotgun (WGS) entry which is preliminary data.</text>
</comment>
<dbReference type="Proteomes" id="UP000593567">
    <property type="component" value="Unassembled WGS sequence"/>
</dbReference>
<dbReference type="OrthoDB" id="421121at2759"/>
<dbReference type="EMBL" id="VXIV02000923">
    <property type="protein sequence ID" value="KAF6035168.1"/>
    <property type="molecule type" value="Genomic_DNA"/>
</dbReference>
<dbReference type="PROSITE" id="PS50005">
    <property type="entry name" value="TPR"/>
    <property type="match status" value="2"/>
</dbReference>
<dbReference type="SMART" id="SM00028">
    <property type="entry name" value="TPR"/>
    <property type="match status" value="7"/>
</dbReference>
<dbReference type="AlphaFoldDB" id="A0A7J7KC46"/>
<dbReference type="InterPro" id="IPR019734">
    <property type="entry name" value="TPR_rpt"/>
</dbReference>
<dbReference type="InterPro" id="IPR011990">
    <property type="entry name" value="TPR-like_helical_dom_sf"/>
</dbReference>
<dbReference type="InterPro" id="IPR028796">
    <property type="entry name" value="BBS8"/>
</dbReference>
<proteinExistence type="predicted"/>
<keyword evidence="4" id="KW-1185">Reference proteome</keyword>
<dbReference type="GO" id="GO:1905515">
    <property type="term" value="P:non-motile cilium assembly"/>
    <property type="evidence" value="ECO:0007669"/>
    <property type="project" value="InterPro"/>
</dbReference>